<dbReference type="AlphaFoldDB" id="A0A9P1G4R2"/>
<evidence type="ECO:0000313" key="10">
    <source>
        <dbReference type="Proteomes" id="UP001152797"/>
    </source>
</evidence>
<evidence type="ECO:0000256" key="2">
    <source>
        <dbReference type="ARBA" id="ARBA00022723"/>
    </source>
</evidence>
<evidence type="ECO:0000256" key="1">
    <source>
        <dbReference type="ARBA" id="ARBA00004123"/>
    </source>
</evidence>
<proteinExistence type="predicted"/>
<feature type="non-terminal residue" evidence="8">
    <location>
        <position position="87"/>
    </location>
</feature>
<dbReference type="SUPFAM" id="SSF57716">
    <property type="entry name" value="Glucocorticoid receptor-like (DNA-binding domain)"/>
    <property type="match status" value="1"/>
</dbReference>
<reference evidence="8" key="1">
    <citation type="submission" date="2022-10" db="EMBL/GenBank/DDBJ databases">
        <authorList>
            <person name="Chen Y."/>
            <person name="Dougan E. K."/>
            <person name="Chan C."/>
            <person name="Rhodes N."/>
            <person name="Thang M."/>
        </authorList>
    </citation>
    <scope>NUCLEOTIDE SEQUENCE</scope>
</reference>
<feature type="region of interest" description="Disordered" evidence="6">
    <location>
        <begin position="1"/>
        <end position="22"/>
    </location>
</feature>
<comment type="caution">
    <text evidence="8">The sequence shown here is derived from an EMBL/GenBank/DDBJ whole genome shotgun (WGS) entry which is preliminary data.</text>
</comment>
<name>A0A9P1G4R2_9DINO</name>
<gene>
    <name evidence="8" type="ORF">C1SCF055_LOCUS23679</name>
</gene>
<dbReference type="EMBL" id="CAMXCT020002313">
    <property type="protein sequence ID" value="CAL1150657.1"/>
    <property type="molecule type" value="Genomic_DNA"/>
</dbReference>
<feature type="region of interest" description="Disordered" evidence="6">
    <location>
        <begin position="40"/>
        <end position="59"/>
    </location>
</feature>
<dbReference type="EMBL" id="CAMXCT030002313">
    <property type="protein sequence ID" value="CAL4784594.1"/>
    <property type="molecule type" value="Genomic_DNA"/>
</dbReference>
<evidence type="ECO:0000313" key="8">
    <source>
        <dbReference type="EMBL" id="CAI3997282.1"/>
    </source>
</evidence>
<organism evidence="8">
    <name type="scientific">Cladocopium goreaui</name>
    <dbReference type="NCBI Taxonomy" id="2562237"/>
    <lineage>
        <taxon>Eukaryota</taxon>
        <taxon>Sar</taxon>
        <taxon>Alveolata</taxon>
        <taxon>Dinophyceae</taxon>
        <taxon>Suessiales</taxon>
        <taxon>Symbiodiniaceae</taxon>
        <taxon>Cladocopium</taxon>
    </lineage>
</organism>
<keyword evidence="4" id="KW-0862">Zinc</keyword>
<dbReference type="PROSITE" id="PS50064">
    <property type="entry name" value="ZF_PARP_2"/>
    <property type="match status" value="1"/>
</dbReference>
<keyword evidence="3" id="KW-0863">Zinc-finger</keyword>
<evidence type="ECO:0000313" key="9">
    <source>
        <dbReference type="EMBL" id="CAL1150657.1"/>
    </source>
</evidence>
<keyword evidence="5" id="KW-0539">Nucleus</keyword>
<keyword evidence="2" id="KW-0479">Metal-binding</keyword>
<protein>
    <recommendedName>
        <fullName evidence="7">PARP-type domain-containing protein</fullName>
    </recommendedName>
</protein>
<sequence>VKAPDARVSPPAAEGPSDSLPEAGAVAEGVKALDAGVSLPKAAEGPAPESEGGASAKVNVEKAKTGRSVCRTCGGGIDKDSVRCGLQ</sequence>
<accession>A0A9P1G4R2</accession>
<dbReference type="GO" id="GO:0008270">
    <property type="term" value="F:zinc ion binding"/>
    <property type="evidence" value="ECO:0007669"/>
    <property type="project" value="UniProtKB-KW"/>
</dbReference>
<evidence type="ECO:0000256" key="3">
    <source>
        <dbReference type="ARBA" id="ARBA00022771"/>
    </source>
</evidence>
<dbReference type="GO" id="GO:0003677">
    <property type="term" value="F:DNA binding"/>
    <property type="evidence" value="ECO:0007669"/>
    <property type="project" value="InterPro"/>
</dbReference>
<feature type="non-terminal residue" evidence="8">
    <location>
        <position position="1"/>
    </location>
</feature>
<evidence type="ECO:0000256" key="4">
    <source>
        <dbReference type="ARBA" id="ARBA00022833"/>
    </source>
</evidence>
<keyword evidence="10" id="KW-1185">Reference proteome</keyword>
<dbReference type="InterPro" id="IPR036957">
    <property type="entry name" value="Znf_PARP_sf"/>
</dbReference>
<dbReference type="Proteomes" id="UP001152797">
    <property type="component" value="Unassembled WGS sequence"/>
</dbReference>
<evidence type="ECO:0000256" key="6">
    <source>
        <dbReference type="SAM" id="MobiDB-lite"/>
    </source>
</evidence>
<comment type="subcellular location">
    <subcellularLocation>
        <location evidence="1">Nucleus</location>
    </subcellularLocation>
</comment>
<evidence type="ECO:0000259" key="7">
    <source>
        <dbReference type="PROSITE" id="PS50064"/>
    </source>
</evidence>
<reference evidence="9" key="2">
    <citation type="submission" date="2024-04" db="EMBL/GenBank/DDBJ databases">
        <authorList>
            <person name="Chen Y."/>
            <person name="Shah S."/>
            <person name="Dougan E. K."/>
            <person name="Thang M."/>
            <person name="Chan C."/>
        </authorList>
    </citation>
    <scope>NUCLEOTIDE SEQUENCE [LARGE SCALE GENOMIC DNA]</scope>
</reference>
<evidence type="ECO:0000256" key="5">
    <source>
        <dbReference type="ARBA" id="ARBA00023242"/>
    </source>
</evidence>
<dbReference type="EMBL" id="CAMXCT010002313">
    <property type="protein sequence ID" value="CAI3997282.1"/>
    <property type="molecule type" value="Genomic_DNA"/>
</dbReference>
<feature type="domain" description="PARP-type" evidence="7">
    <location>
        <begin position="58"/>
        <end position="87"/>
    </location>
</feature>
<dbReference type="OrthoDB" id="19045at2759"/>
<dbReference type="InterPro" id="IPR001510">
    <property type="entry name" value="Znf_PARP"/>
</dbReference>
<dbReference type="GO" id="GO:0005634">
    <property type="term" value="C:nucleus"/>
    <property type="evidence" value="ECO:0007669"/>
    <property type="project" value="UniProtKB-SubCell"/>
</dbReference>
<dbReference type="Gene3D" id="3.30.1740.10">
    <property type="entry name" value="Zinc finger, PARP-type"/>
    <property type="match status" value="1"/>
</dbReference>